<evidence type="ECO:0000313" key="1">
    <source>
        <dbReference type="EMBL" id="PKF72600.1"/>
    </source>
</evidence>
<dbReference type="EMBL" id="PIYS01000003">
    <property type="protein sequence ID" value="PKF72600.1"/>
    <property type="molecule type" value="Genomic_DNA"/>
</dbReference>
<comment type="caution">
    <text evidence="1">The sequence shown here is derived from an EMBL/GenBank/DDBJ whole genome shotgun (WGS) entry which is preliminary data.</text>
</comment>
<dbReference type="RefSeq" id="WP_101192628.1">
    <property type="nucleotide sequence ID" value="NZ_PIYS01000003.1"/>
</dbReference>
<name>A0A2I0CTD7_9PSED</name>
<sequence>MSKAQAVPEQFRAGFMAELDGRTAVAQDLRQRYEALTADLGGLPALSYQQRSLVERFLWLEHWLRTEEQRLAAGADFDVGKWTQACNSAQGILAKLGLQRQARDVSLADLLRKEAGK</sequence>
<evidence type="ECO:0000313" key="2">
    <source>
        <dbReference type="Proteomes" id="UP000242861"/>
    </source>
</evidence>
<organism evidence="1 2">
    <name type="scientific">Pseudomonas fluvialis</name>
    <dbReference type="NCBI Taxonomy" id="1793966"/>
    <lineage>
        <taxon>Bacteria</taxon>
        <taxon>Pseudomonadati</taxon>
        <taxon>Pseudomonadota</taxon>
        <taxon>Gammaproteobacteria</taxon>
        <taxon>Pseudomonadales</taxon>
        <taxon>Pseudomonadaceae</taxon>
        <taxon>Pseudomonas</taxon>
    </lineage>
</organism>
<reference evidence="2" key="1">
    <citation type="submission" date="2017-12" db="EMBL/GenBank/DDBJ databases">
        <authorList>
            <person name="Yu X.-Y."/>
        </authorList>
    </citation>
    <scope>NUCLEOTIDE SEQUENCE [LARGE SCALE GENOMIC DNA]</scope>
    <source>
        <strain evidence="2">ZYSR67-Z</strain>
    </source>
</reference>
<gene>
    <name evidence="1" type="ORF">CW360_02450</name>
</gene>
<proteinExistence type="predicted"/>
<dbReference type="AlphaFoldDB" id="A0A2I0CTD7"/>
<protein>
    <submittedName>
        <fullName evidence="1">Uncharacterized protein</fullName>
    </submittedName>
</protein>
<dbReference type="Proteomes" id="UP000242861">
    <property type="component" value="Unassembled WGS sequence"/>
</dbReference>
<accession>A0A2I0CTD7</accession>